<feature type="domain" description="PARP alpha-helical" evidence="21">
    <location>
        <begin position="246"/>
        <end position="364"/>
    </location>
</feature>
<keyword evidence="12 18" id="KW-0520">NAD</keyword>
<dbReference type="Gene3D" id="3.90.228.10">
    <property type="match status" value="1"/>
</dbReference>
<evidence type="ECO:0000256" key="5">
    <source>
        <dbReference type="ARBA" id="ARBA00022679"/>
    </source>
</evidence>
<evidence type="ECO:0000313" key="23">
    <source>
        <dbReference type="EMBL" id="KAJ8898590.1"/>
    </source>
</evidence>
<evidence type="ECO:0000256" key="13">
    <source>
        <dbReference type="ARBA" id="ARBA00023125"/>
    </source>
</evidence>
<comment type="catalytic activity">
    <reaction evidence="17">
        <text>NAD(+) + (ADP-D-ribosyl)n-acceptor = nicotinamide + (ADP-D-ribosyl)n+1-acceptor + H(+).</text>
        <dbReference type="EC" id="2.4.2.30"/>
    </reaction>
</comment>
<keyword evidence="6" id="KW-0548">Nucleotidyltransferase</keyword>
<dbReference type="Pfam" id="PF00644">
    <property type="entry name" value="PARP"/>
    <property type="match status" value="1"/>
</dbReference>
<feature type="domain" description="PARP catalytic" evidence="20">
    <location>
        <begin position="372"/>
        <end position="596"/>
    </location>
</feature>
<dbReference type="PANTHER" id="PTHR10459">
    <property type="entry name" value="DNA LIGASE"/>
    <property type="match status" value="1"/>
</dbReference>
<dbReference type="PROSITE" id="PS51060">
    <property type="entry name" value="PARP_ALPHA_HD"/>
    <property type="match status" value="1"/>
</dbReference>
<reference evidence="23 24" key="1">
    <citation type="submission" date="2021-09" db="EMBL/GenBank/DDBJ databases">
        <title>Genomic insights and catalytic innovation underlie evolution of tropane alkaloids biosynthesis.</title>
        <authorList>
            <person name="Wang Y.-J."/>
            <person name="Tian T."/>
            <person name="Huang J.-P."/>
            <person name="Huang S.-X."/>
        </authorList>
    </citation>
    <scope>NUCLEOTIDE SEQUENCE [LARGE SCALE GENOMIC DNA]</scope>
    <source>
        <strain evidence="23">KIB-2018</strain>
        <tissue evidence="23">Leaf</tissue>
    </source>
</reference>
<comment type="catalytic activity">
    <reaction evidence="1">
        <text>L-aspartyl-[protein] + NAD(+) = 4-O-(ADP-D-ribosyl)-L-aspartyl-[protein] + nicotinamide</text>
        <dbReference type="Rhea" id="RHEA:54424"/>
        <dbReference type="Rhea" id="RHEA-COMP:9867"/>
        <dbReference type="Rhea" id="RHEA-COMP:13832"/>
        <dbReference type="ChEBI" id="CHEBI:17154"/>
        <dbReference type="ChEBI" id="CHEBI:29961"/>
        <dbReference type="ChEBI" id="CHEBI:57540"/>
        <dbReference type="ChEBI" id="CHEBI:138102"/>
    </reaction>
</comment>
<protein>
    <recommendedName>
        <fullName evidence="18">Poly [ADP-ribose] polymerase</fullName>
        <shortName evidence="18">PARP</shortName>
        <ecNumber evidence="18">2.4.2.-</ecNumber>
    </recommendedName>
</protein>
<dbReference type="SMART" id="SM00773">
    <property type="entry name" value="WGR"/>
    <property type="match status" value="1"/>
</dbReference>
<evidence type="ECO:0000256" key="11">
    <source>
        <dbReference type="ARBA" id="ARBA00022833"/>
    </source>
</evidence>
<dbReference type="GO" id="GO:0006302">
    <property type="term" value="P:double-strand break repair"/>
    <property type="evidence" value="ECO:0007669"/>
    <property type="project" value="TreeGrafter"/>
</dbReference>
<organism evidence="23 24">
    <name type="scientific">Erythroxylum novogranatense</name>
    <dbReference type="NCBI Taxonomy" id="1862640"/>
    <lineage>
        <taxon>Eukaryota</taxon>
        <taxon>Viridiplantae</taxon>
        <taxon>Streptophyta</taxon>
        <taxon>Embryophyta</taxon>
        <taxon>Tracheophyta</taxon>
        <taxon>Spermatophyta</taxon>
        <taxon>Magnoliopsida</taxon>
        <taxon>eudicotyledons</taxon>
        <taxon>Gunneridae</taxon>
        <taxon>Pentapetalae</taxon>
        <taxon>rosids</taxon>
        <taxon>fabids</taxon>
        <taxon>Malpighiales</taxon>
        <taxon>Erythroxylaceae</taxon>
        <taxon>Erythroxylum</taxon>
    </lineage>
</organism>
<evidence type="ECO:0000256" key="7">
    <source>
        <dbReference type="ARBA" id="ARBA00022723"/>
    </source>
</evidence>
<dbReference type="EC" id="2.4.2.-" evidence="18"/>
<keyword evidence="14" id="KW-0539">Nucleus</keyword>
<keyword evidence="11" id="KW-0862">Zinc</keyword>
<evidence type="ECO:0000259" key="21">
    <source>
        <dbReference type="PROSITE" id="PS51060"/>
    </source>
</evidence>
<dbReference type="AlphaFoldDB" id="A0AAV8U7X9"/>
<dbReference type="InterPro" id="IPR004102">
    <property type="entry name" value="Poly(ADP-ribose)pol_reg_dom"/>
</dbReference>
<evidence type="ECO:0000256" key="19">
    <source>
        <dbReference type="SAM" id="MobiDB-lite"/>
    </source>
</evidence>
<feature type="region of interest" description="Disordered" evidence="19">
    <location>
        <begin position="79"/>
        <end position="99"/>
    </location>
</feature>
<dbReference type="Gene3D" id="2.20.140.10">
    <property type="entry name" value="WGR domain"/>
    <property type="match status" value="1"/>
</dbReference>
<dbReference type="PROSITE" id="PS51059">
    <property type="entry name" value="PARP_CATALYTIC"/>
    <property type="match status" value="1"/>
</dbReference>
<keyword evidence="10" id="KW-0863">Zinc-finger</keyword>
<dbReference type="InterPro" id="IPR050800">
    <property type="entry name" value="ARTD/PARP"/>
</dbReference>
<sequence length="605" mass="69032">MLSESSLVDASVGKKRQREPEVHGSKRYEKIRIVDEDLNKMGIVSLREVAVLMGVSSSGSKRDLIHRLSAESRMDSNNVALEDLLPRKKDDEKEKEKQVISGRKGTAVLDQYLADHIKTEYHVLQHDDNIYDATLNQTNVGDNNNKFYVIQALESNGGGIFLVYTRWGRVGIKGQDKLQGPYASRDIAIKEFETKFFAKTKNHWADRKEFIFHPKCYMWLEMDYDGSKESGAEERSTLTVESQLRLTKLDPRVANFIALICNIDMMKQRMLELGLNTEKLPLGKLSRSTILKGYDVLRRISEIIGKSEKEKLEQLSGEFYTIIPHNLGFRKMRDFCIDTHYKLKGKLEMVEALGEIEVATSLINDDMYSQEDPLYSHYKCLRCDLIPLEVGSKDFSMIDKYIQNTGDKRFIIDIVQIFRASREGETERFKKFSNTKNKMLLWHGSRLTNWTGILSQGLRIAPPEAPTTGYSFGKGVYFSDMFAKSQAYSYAGADPNAVLVLCEVALGDMNELRTFNHNADKLPEGKLSTKATGSIAPDPSEAEVLEEGVIVPLGKPIQQAESRVVWGRNEYIIFNVDQIRIRYVVQAKIQYNYKVVDRNQENHSH</sequence>
<dbReference type="InterPro" id="IPR008893">
    <property type="entry name" value="WGR_domain"/>
</dbReference>
<dbReference type="InterPro" id="IPR012317">
    <property type="entry name" value="Poly(ADP-ribose)pol_cat_dom"/>
</dbReference>
<evidence type="ECO:0000256" key="10">
    <source>
        <dbReference type="ARBA" id="ARBA00022771"/>
    </source>
</evidence>
<keyword evidence="7" id="KW-0479">Metal-binding</keyword>
<dbReference type="CDD" id="cd01437">
    <property type="entry name" value="parp_like"/>
    <property type="match status" value="1"/>
</dbReference>
<dbReference type="Pfam" id="PF02877">
    <property type="entry name" value="PARP_reg"/>
    <property type="match status" value="1"/>
</dbReference>
<feature type="domain" description="WGR" evidence="22">
    <location>
        <begin position="120"/>
        <end position="217"/>
    </location>
</feature>
<dbReference type="PANTHER" id="PTHR10459:SF115">
    <property type="entry name" value="POLY [ADP-RIBOSE] POLYMERASE"/>
    <property type="match status" value="1"/>
</dbReference>
<dbReference type="GO" id="GO:0008270">
    <property type="term" value="F:zinc ion binding"/>
    <property type="evidence" value="ECO:0007669"/>
    <property type="project" value="UniProtKB-KW"/>
</dbReference>
<evidence type="ECO:0000256" key="18">
    <source>
        <dbReference type="RuleBase" id="RU362114"/>
    </source>
</evidence>
<dbReference type="SUPFAM" id="SSF47587">
    <property type="entry name" value="Domain of poly(ADP-ribose) polymerase"/>
    <property type="match status" value="1"/>
</dbReference>
<evidence type="ECO:0000256" key="3">
    <source>
        <dbReference type="ARBA" id="ARBA00004123"/>
    </source>
</evidence>
<dbReference type="FunFam" id="2.20.140.10:FF:000001">
    <property type="entry name" value="Poly [ADP-ribose] polymerase"/>
    <property type="match status" value="1"/>
</dbReference>
<dbReference type="GO" id="GO:0016779">
    <property type="term" value="F:nucleotidyltransferase activity"/>
    <property type="evidence" value="ECO:0007669"/>
    <property type="project" value="UniProtKB-KW"/>
</dbReference>
<evidence type="ECO:0000256" key="2">
    <source>
        <dbReference type="ARBA" id="ARBA00000459"/>
    </source>
</evidence>
<dbReference type="FunFam" id="1.20.142.10:FF:000002">
    <property type="entry name" value="Poly [ADP-ribose] polymerase"/>
    <property type="match status" value="1"/>
</dbReference>
<comment type="subcellular location">
    <subcellularLocation>
        <location evidence="3">Nucleus</location>
    </subcellularLocation>
</comment>
<dbReference type="InterPro" id="IPR036930">
    <property type="entry name" value="WGR_dom_sf"/>
</dbReference>
<evidence type="ECO:0000256" key="9">
    <source>
        <dbReference type="ARBA" id="ARBA00022765"/>
    </source>
</evidence>
<feature type="compositionally biased region" description="Basic and acidic residues" evidence="19">
    <location>
        <begin position="84"/>
        <end position="98"/>
    </location>
</feature>
<dbReference type="CDD" id="cd08002">
    <property type="entry name" value="WGR_PARP3_like"/>
    <property type="match status" value="1"/>
</dbReference>
<dbReference type="Gene3D" id="1.20.142.10">
    <property type="entry name" value="Poly(ADP-ribose) polymerase, regulatory domain"/>
    <property type="match status" value="1"/>
</dbReference>
<comment type="similarity">
    <text evidence="15">Belongs to the ARTD/PARP family.</text>
</comment>
<dbReference type="PROSITE" id="PS51977">
    <property type="entry name" value="WGR"/>
    <property type="match status" value="1"/>
</dbReference>
<evidence type="ECO:0000256" key="16">
    <source>
        <dbReference type="ARBA" id="ARBA00024945"/>
    </source>
</evidence>
<dbReference type="GO" id="GO:0070212">
    <property type="term" value="P:protein poly-ADP-ribosylation"/>
    <property type="evidence" value="ECO:0007669"/>
    <property type="project" value="TreeGrafter"/>
</dbReference>
<feature type="region of interest" description="Disordered" evidence="19">
    <location>
        <begin position="1"/>
        <end position="25"/>
    </location>
</feature>
<keyword evidence="4 18" id="KW-0328">Glycosyltransferase</keyword>
<dbReference type="GO" id="GO:1990404">
    <property type="term" value="F:NAD+-protein mono-ADP-ribosyltransferase activity"/>
    <property type="evidence" value="ECO:0007669"/>
    <property type="project" value="TreeGrafter"/>
</dbReference>
<dbReference type="SUPFAM" id="SSF56399">
    <property type="entry name" value="ADP-ribosylation"/>
    <property type="match status" value="1"/>
</dbReference>
<dbReference type="GO" id="GO:0003950">
    <property type="term" value="F:NAD+ poly-ADP-ribosyltransferase activity"/>
    <property type="evidence" value="ECO:0007669"/>
    <property type="project" value="UniProtKB-UniRule"/>
</dbReference>
<keyword evidence="13" id="KW-0238">DNA-binding</keyword>
<dbReference type="FunFam" id="3.90.228.10:FF:000002">
    <property type="entry name" value="Poly [ADP-ribose] polymerase"/>
    <property type="match status" value="1"/>
</dbReference>
<evidence type="ECO:0000259" key="20">
    <source>
        <dbReference type="PROSITE" id="PS51059"/>
    </source>
</evidence>
<accession>A0AAV8U7X9</accession>
<evidence type="ECO:0000256" key="14">
    <source>
        <dbReference type="ARBA" id="ARBA00023242"/>
    </source>
</evidence>
<proteinExistence type="inferred from homology"/>
<dbReference type="EMBL" id="JAIWQS010000008">
    <property type="protein sequence ID" value="KAJ8898590.1"/>
    <property type="molecule type" value="Genomic_DNA"/>
</dbReference>
<evidence type="ECO:0000256" key="15">
    <source>
        <dbReference type="ARBA" id="ARBA00024347"/>
    </source>
</evidence>
<comment type="catalytic activity">
    <reaction evidence="2">
        <text>L-glutamyl-[protein] + NAD(+) = 5-O-(ADP-D-ribosyl)-L-glutamyl-[protein] + nicotinamide</text>
        <dbReference type="Rhea" id="RHEA:58224"/>
        <dbReference type="Rhea" id="RHEA-COMP:10208"/>
        <dbReference type="Rhea" id="RHEA-COMP:15089"/>
        <dbReference type="ChEBI" id="CHEBI:17154"/>
        <dbReference type="ChEBI" id="CHEBI:29973"/>
        <dbReference type="ChEBI" id="CHEBI:57540"/>
        <dbReference type="ChEBI" id="CHEBI:142540"/>
    </reaction>
</comment>
<dbReference type="Proteomes" id="UP001159364">
    <property type="component" value="Linkage Group LG08"/>
</dbReference>
<evidence type="ECO:0000313" key="24">
    <source>
        <dbReference type="Proteomes" id="UP001159364"/>
    </source>
</evidence>
<comment type="function">
    <text evidence="16">Involved in the base excision repair (BER) pathway, by catalyzing the poly(ADP-ribosyl)ation of a limited number of acceptor proteins involved in chromatin architecture and in DNA metabolism. This modification follows DNA damages and appears as an obligatory step in a detection/signaling pathway leading to the reparation of DNA strand breaks.</text>
</comment>
<evidence type="ECO:0000256" key="6">
    <source>
        <dbReference type="ARBA" id="ARBA00022695"/>
    </source>
</evidence>
<keyword evidence="5 18" id="KW-0808">Transferase</keyword>
<comment type="caution">
    <text evidence="23">The sequence shown here is derived from an EMBL/GenBank/DDBJ whole genome shotgun (WGS) entry which is preliminary data.</text>
</comment>
<evidence type="ECO:0000256" key="4">
    <source>
        <dbReference type="ARBA" id="ARBA00022676"/>
    </source>
</evidence>
<gene>
    <name evidence="23" type="ORF">K2173_004203</name>
</gene>
<evidence type="ECO:0000259" key="22">
    <source>
        <dbReference type="PROSITE" id="PS51977"/>
    </source>
</evidence>
<evidence type="ECO:0000256" key="1">
    <source>
        <dbReference type="ARBA" id="ARBA00000438"/>
    </source>
</evidence>
<evidence type="ECO:0000256" key="17">
    <source>
        <dbReference type="ARBA" id="ARBA00033987"/>
    </source>
</evidence>
<evidence type="ECO:0000256" key="12">
    <source>
        <dbReference type="ARBA" id="ARBA00023027"/>
    </source>
</evidence>
<dbReference type="GO" id="GO:0005730">
    <property type="term" value="C:nucleolus"/>
    <property type="evidence" value="ECO:0007669"/>
    <property type="project" value="TreeGrafter"/>
</dbReference>
<keyword evidence="9" id="KW-0013">ADP-ribosylation</keyword>
<evidence type="ECO:0000256" key="8">
    <source>
        <dbReference type="ARBA" id="ARBA00022737"/>
    </source>
</evidence>
<name>A0AAV8U7X9_9ROSI</name>
<dbReference type="InterPro" id="IPR036616">
    <property type="entry name" value="Poly(ADP-ribose)pol_reg_dom_sf"/>
</dbReference>
<keyword evidence="24" id="KW-1185">Reference proteome</keyword>
<keyword evidence="8" id="KW-0677">Repeat</keyword>
<dbReference type="GO" id="GO:0003677">
    <property type="term" value="F:DNA binding"/>
    <property type="evidence" value="ECO:0007669"/>
    <property type="project" value="UniProtKB-KW"/>
</dbReference>
<dbReference type="SUPFAM" id="SSF142921">
    <property type="entry name" value="WGR domain-like"/>
    <property type="match status" value="1"/>
</dbReference>
<dbReference type="Pfam" id="PF05406">
    <property type="entry name" value="WGR"/>
    <property type="match status" value="1"/>
</dbReference>